<feature type="domain" description="Glycosyltransferase 2-like" evidence="10">
    <location>
        <begin position="3"/>
        <end position="108"/>
    </location>
</feature>
<comment type="function">
    <text evidence="6">Catalyzes the glycosylation of 4,4'-diaponeurosporenoate, i.e. the esterification of glucose at the C1'' position with the carboxyl group of 4,4'-diaponeurosporenic acid, to form glycosyl-4,4'-diaponeurosporenoate. This is a step in the biosynthesis of staphyloxanthin, an orange pigment present in most staphylococci strains.</text>
</comment>
<dbReference type="GO" id="GO:0005886">
    <property type="term" value="C:plasma membrane"/>
    <property type="evidence" value="ECO:0007669"/>
    <property type="project" value="UniProtKB-SubCell"/>
</dbReference>
<evidence type="ECO:0000256" key="4">
    <source>
        <dbReference type="ARBA" id="ARBA00022679"/>
    </source>
</evidence>
<evidence type="ECO:0000256" key="5">
    <source>
        <dbReference type="ARBA" id="ARBA00023136"/>
    </source>
</evidence>
<dbReference type="PANTHER" id="PTHR43646">
    <property type="entry name" value="GLYCOSYLTRANSFERASE"/>
    <property type="match status" value="1"/>
</dbReference>
<dbReference type="OrthoDB" id="9802632at2"/>
<dbReference type="RefSeq" id="WP_116181909.1">
    <property type="nucleotide sequence ID" value="NZ_CP144375.1"/>
</dbReference>
<evidence type="ECO:0000259" key="10">
    <source>
        <dbReference type="Pfam" id="PF00535"/>
    </source>
</evidence>
<proteinExistence type="inferred from homology"/>
<keyword evidence="5" id="KW-0472">Membrane</keyword>
<keyword evidence="12" id="KW-1185">Reference proteome</keyword>
<accession>A0A3E0GT78</accession>
<comment type="pathway">
    <text evidence="7">Carotenoid biosynthesis; staphyloxanthin biosynthesis; staphyloxanthin from farnesyl diphosphate: step 4/5.</text>
</comment>
<keyword evidence="4 11" id="KW-0808">Transferase</keyword>
<dbReference type="EMBL" id="QUNO01000032">
    <property type="protein sequence ID" value="REH26485.1"/>
    <property type="molecule type" value="Genomic_DNA"/>
</dbReference>
<evidence type="ECO:0000313" key="12">
    <source>
        <dbReference type="Proteomes" id="UP000256269"/>
    </source>
</evidence>
<dbReference type="Pfam" id="PF00535">
    <property type="entry name" value="Glycos_transf_2"/>
    <property type="match status" value="1"/>
</dbReference>
<dbReference type="InterPro" id="IPR001173">
    <property type="entry name" value="Glyco_trans_2-like"/>
</dbReference>
<keyword evidence="2" id="KW-1003">Cell membrane</keyword>
<evidence type="ECO:0000256" key="3">
    <source>
        <dbReference type="ARBA" id="ARBA00022676"/>
    </source>
</evidence>
<evidence type="ECO:0000313" key="11">
    <source>
        <dbReference type="EMBL" id="REH26485.1"/>
    </source>
</evidence>
<evidence type="ECO:0000256" key="9">
    <source>
        <dbReference type="ARBA" id="ARBA00040345"/>
    </source>
</evidence>
<protein>
    <recommendedName>
        <fullName evidence="9">4,4'-diaponeurosporenoate glycosyltransferase</fullName>
    </recommendedName>
</protein>
<dbReference type="SUPFAM" id="SSF53448">
    <property type="entry name" value="Nucleotide-diphospho-sugar transferases"/>
    <property type="match status" value="1"/>
</dbReference>
<organism evidence="11 12">
    <name type="scientific">Kutzneria buriramensis</name>
    <dbReference type="NCBI Taxonomy" id="1045776"/>
    <lineage>
        <taxon>Bacteria</taxon>
        <taxon>Bacillati</taxon>
        <taxon>Actinomycetota</taxon>
        <taxon>Actinomycetes</taxon>
        <taxon>Pseudonocardiales</taxon>
        <taxon>Pseudonocardiaceae</taxon>
        <taxon>Kutzneria</taxon>
    </lineage>
</organism>
<reference evidence="11 12" key="1">
    <citation type="submission" date="2018-08" db="EMBL/GenBank/DDBJ databases">
        <title>Genomic Encyclopedia of Archaeal and Bacterial Type Strains, Phase II (KMG-II): from individual species to whole genera.</title>
        <authorList>
            <person name="Goeker M."/>
        </authorList>
    </citation>
    <scope>NUCLEOTIDE SEQUENCE [LARGE SCALE GENOMIC DNA]</scope>
    <source>
        <strain evidence="11 12">DSM 45791</strain>
    </source>
</reference>
<dbReference type="GO" id="GO:0016757">
    <property type="term" value="F:glycosyltransferase activity"/>
    <property type="evidence" value="ECO:0007669"/>
    <property type="project" value="UniProtKB-KW"/>
</dbReference>
<sequence>MTSVVIPAHNEEAVLGRCLSTLLADADEDEFDVVVVPNACTDDTAAVARQYGVRVIETPYGGKAHALRLGDDACRDFPRVYLDADIELSTESVRELVAALERPGILACAPVPELDLTGSGPIARRVHRVHDRLIAPGRVLAGVGVYALSKDGHAKVFPLPDIISDDGWVHRSFTPLERTVVPSARSVVRPARTIKAHLKRRIRVRQGNRQLAEMGRPAPEGRLKLSALGSLITRRSVSLVDAACYLSVLVVDKFVARRKAGAEVNWTADTSTR</sequence>
<comment type="similarity">
    <text evidence="8">Belongs to the glycosyltransferase 2 family. CrtQ subfamily.</text>
</comment>
<evidence type="ECO:0000256" key="6">
    <source>
        <dbReference type="ARBA" id="ARBA00037281"/>
    </source>
</evidence>
<dbReference type="PANTHER" id="PTHR43646:SF2">
    <property type="entry name" value="GLYCOSYLTRANSFERASE 2-LIKE DOMAIN-CONTAINING PROTEIN"/>
    <property type="match status" value="1"/>
</dbReference>
<dbReference type="InterPro" id="IPR029044">
    <property type="entry name" value="Nucleotide-diphossugar_trans"/>
</dbReference>
<dbReference type="AlphaFoldDB" id="A0A3E0GT78"/>
<gene>
    <name evidence="11" type="ORF">BCF44_13256</name>
</gene>
<dbReference type="Proteomes" id="UP000256269">
    <property type="component" value="Unassembled WGS sequence"/>
</dbReference>
<evidence type="ECO:0000256" key="1">
    <source>
        <dbReference type="ARBA" id="ARBA00004236"/>
    </source>
</evidence>
<dbReference type="Gene3D" id="3.90.550.10">
    <property type="entry name" value="Spore Coat Polysaccharide Biosynthesis Protein SpsA, Chain A"/>
    <property type="match status" value="1"/>
</dbReference>
<comment type="caution">
    <text evidence="11">The sequence shown here is derived from an EMBL/GenBank/DDBJ whole genome shotgun (WGS) entry which is preliminary data.</text>
</comment>
<name>A0A3E0GT78_9PSEU</name>
<keyword evidence="3" id="KW-0328">Glycosyltransferase</keyword>
<evidence type="ECO:0000256" key="8">
    <source>
        <dbReference type="ARBA" id="ARBA00038120"/>
    </source>
</evidence>
<evidence type="ECO:0000256" key="2">
    <source>
        <dbReference type="ARBA" id="ARBA00022475"/>
    </source>
</evidence>
<comment type="subcellular location">
    <subcellularLocation>
        <location evidence="1">Cell membrane</location>
    </subcellularLocation>
</comment>
<evidence type="ECO:0000256" key="7">
    <source>
        <dbReference type="ARBA" id="ARBA00037904"/>
    </source>
</evidence>